<protein>
    <recommendedName>
        <fullName evidence="3">Cytochrome b5 heme-binding domain-containing protein</fullName>
    </recommendedName>
</protein>
<accession>A0A7R9E1S2</accession>
<evidence type="ECO:0000259" key="3">
    <source>
        <dbReference type="SMART" id="SM01117"/>
    </source>
</evidence>
<dbReference type="PANTHER" id="PTHR10281">
    <property type="entry name" value="MEMBRANE-ASSOCIATED PROGESTERONE RECEPTOR COMPONENT-RELATED"/>
    <property type="match status" value="1"/>
</dbReference>
<organism evidence="4">
    <name type="scientific">Timema monikensis</name>
    <dbReference type="NCBI Taxonomy" id="170555"/>
    <lineage>
        <taxon>Eukaryota</taxon>
        <taxon>Metazoa</taxon>
        <taxon>Ecdysozoa</taxon>
        <taxon>Arthropoda</taxon>
        <taxon>Hexapoda</taxon>
        <taxon>Insecta</taxon>
        <taxon>Pterygota</taxon>
        <taxon>Neoptera</taxon>
        <taxon>Polyneoptera</taxon>
        <taxon>Phasmatodea</taxon>
        <taxon>Timematodea</taxon>
        <taxon>Timematoidea</taxon>
        <taxon>Timematidae</taxon>
        <taxon>Timema</taxon>
    </lineage>
</organism>
<evidence type="ECO:0000313" key="4">
    <source>
        <dbReference type="EMBL" id="CAD7424914.1"/>
    </source>
</evidence>
<dbReference type="GO" id="GO:0016020">
    <property type="term" value="C:membrane"/>
    <property type="evidence" value="ECO:0007669"/>
    <property type="project" value="TreeGrafter"/>
</dbReference>
<feature type="domain" description="Cytochrome b5 heme-binding" evidence="3">
    <location>
        <begin position="65"/>
        <end position="162"/>
    </location>
</feature>
<dbReference type="FunFam" id="3.10.120.10:FF:000003">
    <property type="entry name" value="membrane-associated progesterone receptor component 1"/>
    <property type="match status" value="1"/>
</dbReference>
<proteinExistence type="inferred from homology"/>
<dbReference type="PANTHER" id="PTHR10281:SF106">
    <property type="entry name" value="IP06960P-RELATED"/>
    <property type="match status" value="1"/>
</dbReference>
<sequence length="451" mass="50910">MADTNESSESDGILTNLFLDIIKSPVNILLVGVITILVYKILKSRQRVPEHVEPEPELPKLRKDFTVEELKKYDGTGSDGRVLVAVNGKVFDVTKGKRFYGPGGPYSAFGGRDASRGLATFSVVCPKEDYDDLSDLNTMEMDSVREWEMQFTEKYEYVGKLLRPGEEPTNYSDEEEDGSQQETVEKPKDEGYPKALVCSQIDRAQNSGPTASTGTNIIPLVTTYHLGLHQLNNLLKTGFPILQSSTTTQLVFKEPPKVTYKQPANLRNLLVKPKLPDPTIQPEPKQMSGSFPCNHTPCKTCTIHKPTNSFSSNITKINYLIKGHHTCDSENLIYQLECKQCQAQYIDLTTETPRRRMNGHRHDTKIKNKDKSIASHAETHNLDFNHCYTTKVVKSHNKEICNPSQLRIWELAHQYIIKSKQAANLDLSVLSNQFLLQYHQGVSQDYIALSF</sequence>
<dbReference type="AlphaFoldDB" id="A0A7R9E1S2"/>
<dbReference type="InterPro" id="IPR036400">
    <property type="entry name" value="Cyt_B5-like_heme/steroid_sf"/>
</dbReference>
<dbReference type="EMBL" id="OB792856">
    <property type="protein sequence ID" value="CAD7424914.1"/>
    <property type="molecule type" value="Genomic_DNA"/>
</dbReference>
<dbReference type="SUPFAM" id="SSF55856">
    <property type="entry name" value="Cytochrome b5-like heme/steroid binding domain"/>
    <property type="match status" value="1"/>
</dbReference>
<feature type="region of interest" description="Disordered" evidence="2">
    <location>
        <begin position="162"/>
        <end position="191"/>
    </location>
</feature>
<dbReference type="InterPro" id="IPR001199">
    <property type="entry name" value="Cyt_B5-like_heme/steroid-bd"/>
</dbReference>
<evidence type="ECO:0000256" key="2">
    <source>
        <dbReference type="SAM" id="MobiDB-lite"/>
    </source>
</evidence>
<dbReference type="InterPro" id="IPR050577">
    <property type="entry name" value="MAPR/NEUFC/NENF-like"/>
</dbReference>
<name>A0A7R9E1S2_9NEOP</name>
<dbReference type="GO" id="GO:0005783">
    <property type="term" value="C:endoplasmic reticulum"/>
    <property type="evidence" value="ECO:0007669"/>
    <property type="project" value="TreeGrafter"/>
</dbReference>
<dbReference type="Gene3D" id="3.10.120.10">
    <property type="entry name" value="Cytochrome b5-like heme/steroid binding domain"/>
    <property type="match status" value="1"/>
</dbReference>
<dbReference type="Pfam" id="PF00173">
    <property type="entry name" value="Cyt-b5"/>
    <property type="match status" value="1"/>
</dbReference>
<evidence type="ECO:0000256" key="1">
    <source>
        <dbReference type="ARBA" id="ARBA00038357"/>
    </source>
</evidence>
<dbReference type="SMART" id="SM01117">
    <property type="entry name" value="Cyt-b5"/>
    <property type="match status" value="1"/>
</dbReference>
<gene>
    <name evidence="4" type="ORF">TMSB3V08_LOCUS1839</name>
</gene>
<comment type="similarity">
    <text evidence="1">Belongs to the cytochrome b5 family. MAPR subfamily.</text>
</comment>
<reference evidence="4" key="1">
    <citation type="submission" date="2020-11" db="EMBL/GenBank/DDBJ databases">
        <authorList>
            <person name="Tran Van P."/>
        </authorList>
    </citation>
    <scope>NUCLEOTIDE SEQUENCE</scope>
</reference>